<dbReference type="EMBL" id="LXQA010326236">
    <property type="protein sequence ID" value="MCI44113.1"/>
    <property type="molecule type" value="Genomic_DNA"/>
</dbReference>
<evidence type="ECO:0000313" key="3">
    <source>
        <dbReference type="Proteomes" id="UP000265520"/>
    </source>
</evidence>
<keyword evidence="3" id="KW-1185">Reference proteome</keyword>
<reference evidence="2 3" key="1">
    <citation type="journal article" date="2018" name="Front. Plant Sci.">
        <title>Red Clover (Trifolium pratense) and Zigzag Clover (T. medium) - A Picture of Genomic Similarities and Differences.</title>
        <authorList>
            <person name="Dluhosova J."/>
            <person name="Istvanek J."/>
            <person name="Nedelnik J."/>
            <person name="Repkova J."/>
        </authorList>
    </citation>
    <scope>NUCLEOTIDE SEQUENCE [LARGE SCALE GENOMIC DNA]</scope>
    <source>
        <strain evidence="3">cv. 10/8</strain>
        <tissue evidence="2">Leaf</tissue>
    </source>
</reference>
<feature type="non-terminal residue" evidence="2">
    <location>
        <position position="1"/>
    </location>
</feature>
<dbReference type="AlphaFoldDB" id="A0A392S5A4"/>
<accession>A0A392S5A4</accession>
<sequence length="111" mass="12570">TKEKLIKEIEALKASQKVEIEKLQKDHDGKLDKEKDSYAAFEKKLKENAASQAELISKLTKERDDVVSGLETLGQEKTRLENDVGALQASMAAQYEDGFRYALEQVRIIFP</sequence>
<feature type="coiled-coil region" evidence="1">
    <location>
        <begin position="6"/>
        <end position="90"/>
    </location>
</feature>
<feature type="non-terminal residue" evidence="2">
    <location>
        <position position="111"/>
    </location>
</feature>
<comment type="caution">
    <text evidence="2">The sequence shown here is derived from an EMBL/GenBank/DDBJ whole genome shotgun (WGS) entry which is preliminary data.</text>
</comment>
<protein>
    <submittedName>
        <fullName evidence="2">Uncharacterized protein</fullName>
    </submittedName>
</protein>
<keyword evidence="1" id="KW-0175">Coiled coil</keyword>
<evidence type="ECO:0000256" key="1">
    <source>
        <dbReference type="SAM" id="Coils"/>
    </source>
</evidence>
<evidence type="ECO:0000313" key="2">
    <source>
        <dbReference type="EMBL" id="MCI44113.1"/>
    </source>
</evidence>
<organism evidence="2 3">
    <name type="scientific">Trifolium medium</name>
    <dbReference type="NCBI Taxonomy" id="97028"/>
    <lineage>
        <taxon>Eukaryota</taxon>
        <taxon>Viridiplantae</taxon>
        <taxon>Streptophyta</taxon>
        <taxon>Embryophyta</taxon>
        <taxon>Tracheophyta</taxon>
        <taxon>Spermatophyta</taxon>
        <taxon>Magnoliopsida</taxon>
        <taxon>eudicotyledons</taxon>
        <taxon>Gunneridae</taxon>
        <taxon>Pentapetalae</taxon>
        <taxon>rosids</taxon>
        <taxon>fabids</taxon>
        <taxon>Fabales</taxon>
        <taxon>Fabaceae</taxon>
        <taxon>Papilionoideae</taxon>
        <taxon>50 kb inversion clade</taxon>
        <taxon>NPAAA clade</taxon>
        <taxon>Hologalegina</taxon>
        <taxon>IRL clade</taxon>
        <taxon>Trifolieae</taxon>
        <taxon>Trifolium</taxon>
    </lineage>
</organism>
<dbReference type="Proteomes" id="UP000265520">
    <property type="component" value="Unassembled WGS sequence"/>
</dbReference>
<proteinExistence type="predicted"/>
<name>A0A392S5A4_9FABA</name>